<evidence type="ECO:0000256" key="1">
    <source>
        <dbReference type="ARBA" id="ARBA00005234"/>
    </source>
</evidence>
<dbReference type="InterPro" id="IPR055357">
    <property type="entry name" value="LRR_At1g61320_AtMIF1"/>
</dbReference>
<dbReference type="Gene3D" id="3.80.10.10">
    <property type="entry name" value="Ribonuclease Inhibitor"/>
    <property type="match status" value="1"/>
</dbReference>
<feature type="compositionally biased region" description="Basic residues" evidence="4">
    <location>
        <begin position="882"/>
        <end position="897"/>
    </location>
</feature>
<dbReference type="Gene3D" id="3.40.395.10">
    <property type="entry name" value="Adenoviral Proteinase, Chain A"/>
    <property type="match status" value="1"/>
</dbReference>
<feature type="compositionally biased region" description="Polar residues" evidence="4">
    <location>
        <begin position="1039"/>
        <end position="1052"/>
    </location>
</feature>
<feature type="transmembrane region" description="Helical" evidence="5">
    <location>
        <begin position="1381"/>
        <end position="1404"/>
    </location>
</feature>
<comment type="caution">
    <text evidence="8">The sequence shown here is derived from an EMBL/GenBank/DDBJ whole genome shotgun (WGS) entry which is preliminary data.</text>
</comment>
<protein>
    <submittedName>
        <fullName evidence="8">Uncharacterized protein</fullName>
    </submittedName>
</protein>
<feature type="region of interest" description="Disordered" evidence="4">
    <location>
        <begin position="1039"/>
        <end position="1062"/>
    </location>
</feature>
<keyword evidence="5" id="KW-0812">Transmembrane</keyword>
<evidence type="ECO:0000259" key="6">
    <source>
        <dbReference type="Pfam" id="PF02902"/>
    </source>
</evidence>
<feature type="domain" description="Ubiquitin-like protease family profile" evidence="6">
    <location>
        <begin position="1176"/>
        <end position="1252"/>
    </location>
</feature>
<dbReference type="Proteomes" id="UP000289738">
    <property type="component" value="Chromosome B09"/>
</dbReference>
<reference evidence="8 9" key="1">
    <citation type="submission" date="2019-01" db="EMBL/GenBank/DDBJ databases">
        <title>Sequencing of cultivated peanut Arachis hypogaea provides insights into genome evolution and oil improvement.</title>
        <authorList>
            <person name="Chen X."/>
        </authorList>
    </citation>
    <scope>NUCLEOTIDE SEQUENCE [LARGE SCALE GENOMIC DNA]</scope>
    <source>
        <strain evidence="9">cv. Fuhuasheng</strain>
        <tissue evidence="8">Leaves</tissue>
    </source>
</reference>
<feature type="compositionally biased region" description="Polar residues" evidence="4">
    <location>
        <begin position="999"/>
        <end position="1012"/>
    </location>
</feature>
<evidence type="ECO:0000256" key="3">
    <source>
        <dbReference type="ARBA" id="ARBA00022801"/>
    </source>
</evidence>
<evidence type="ECO:0000313" key="8">
    <source>
        <dbReference type="EMBL" id="RYQ87629.1"/>
    </source>
</evidence>
<accession>A0A444XD36</accession>
<feature type="compositionally biased region" description="Acidic residues" evidence="4">
    <location>
        <begin position="855"/>
        <end position="873"/>
    </location>
</feature>
<evidence type="ECO:0000256" key="4">
    <source>
        <dbReference type="SAM" id="MobiDB-lite"/>
    </source>
</evidence>
<feature type="transmembrane region" description="Helical" evidence="5">
    <location>
        <begin position="1327"/>
        <end position="1349"/>
    </location>
</feature>
<dbReference type="GO" id="GO:0006508">
    <property type="term" value="P:proteolysis"/>
    <property type="evidence" value="ECO:0007669"/>
    <property type="project" value="UniProtKB-KW"/>
</dbReference>
<feature type="domain" description="At1g61320/AtMIF1 LRR" evidence="7">
    <location>
        <begin position="681"/>
        <end position="777"/>
    </location>
</feature>
<dbReference type="SUPFAM" id="SSF52047">
    <property type="entry name" value="RNI-like"/>
    <property type="match status" value="1"/>
</dbReference>
<sequence>MELSSGIRKLLSGVKTNKSTPFNLNSMPYHCYQDVSNLQCYQNDFSKLEELTRVLANMDAINGKLVDTISNSTIFDEQIKHDMCTFKSLARAFIGSPPVQHKMKHVLVSTMGTQNEPFSPFSQAREREPIVIDNLAKVSNFLDVSTQQRKVVRFKVCPQATQHRILIGTLKEVLNNFKVDLDALDSQGLDKDTIMGQQIVLTCLKFLTEAAVSNEPESNSWMRLSPSNNVNTSGSRKWEDVLEMFNDLIEYFRAETRLKLHVAKAEVMKEGLLQIKDILIDNSIGYKEARHQERLVQKKLSKTLGHSSRCLFTLLLYYLFGRVSDIEVDMAGGVYESVSDNKNWLCMGRILTSDSEKMIGRGVKQLDRALSLFKFVWETAEMKGHLDLQGHLWCVGEHNRVLRFWNKAILHDILARLPDRDSARTSVLSKAWRETWSTFPILSICSDQHFKSQDVTVDNYHSKIDKVIDYVGRRLLRLRDLGLAIKEFKLIMDYVDYKCMAHHVDLWMKMAIESGGEVLHLQLRLPGRYVGRHSSDRFYDLPLSVIESKSLTKLVLMDRIRVGQAFLTHSIKLYSVRILKLCNIFFGHEGIIDHLISHCPLIEDLTVIDCAVYNPPIRGTPQVYEFSLVEFLFLHGLHKLKKVYVQGMREVYIDAPNLESLHCCLQYLNTYFKLNLDSCTNLRWLCLWNLKNIAIGDKWFLELFSKFPFLESLELDNCSMSKRINISSAQLKVLKLSYCSNLEELNIDARNLLSFAYEGNNQPGISFQKCSNQLEVNSFSDVDFRDLCSLRKFVQNIKPQKIWASVSLFICLSILTEPEQVAARTLFHLVFALMFMVKHSFRMDSRKRKQRQEEPDSDSESESEQSDESEESSPAEKEKEKKKTKTTPKKTQPKKKKVLVEDSPPKEDQYFDGVPIQVFVPASQTTTETDFEPTSMLQIEGTTETTPETPKQLQETTPTVPPAPTKVHPDAEDAAALLMMARTASYVPKTDPGVPSFSLGLTDSSQEGASTQETEREKSPEAANLIEQLDSLVQRIASSATKGKNTSPQIQRETGGESSAKFETPRGLYQITDDMKQKCYIWGTRLKEDADGNTNEYEEMCTLIGQGEYILMRMHLASLQAKSDIESQIVSAICLILNNKNEKRFQEQIYCLPPDIVCMALLDHPNGEFVSPKTKKEFRVEAYPSFIPFIDRKKLTSHPYIFSPVCYAGHWWLWLINTRKRKCQILDPLHKIAPTDERKTINKFTGYVFSRLITYAGGGPLQKGEREKEIKSPYVKISGQKTRLQLLSSPHNTNYSDKVGIVDDILGHGSSPPHARRVPAHLAGSSAFYDIIILLIKIIGMHLISNFNFEGPEIIIIYISKFNFKFLTILYCYLSRTSLGHVLIAIDLLLLNSFSFIFIIGTTYEINGERSHFTL</sequence>
<keyword evidence="5" id="KW-1133">Transmembrane helix</keyword>
<dbReference type="SUPFAM" id="SSF54001">
    <property type="entry name" value="Cysteine proteinases"/>
    <property type="match status" value="1"/>
</dbReference>
<dbReference type="PANTHER" id="PTHR37763">
    <property type="entry name" value="EXOSOME COMPLEX EXONUCLEASE"/>
    <property type="match status" value="1"/>
</dbReference>
<feature type="transmembrane region" description="Helical" evidence="5">
    <location>
        <begin position="1355"/>
        <end position="1374"/>
    </location>
</feature>
<name>A0A444XD36_ARAHY</name>
<dbReference type="InterPro" id="IPR036047">
    <property type="entry name" value="F-box-like_dom_sf"/>
</dbReference>
<feature type="region of interest" description="Disordered" evidence="4">
    <location>
        <begin position="844"/>
        <end position="910"/>
    </location>
</feature>
<dbReference type="Pfam" id="PF02902">
    <property type="entry name" value="Peptidase_C48"/>
    <property type="match status" value="1"/>
</dbReference>
<comment type="similarity">
    <text evidence="1">Belongs to the peptidase C48 family.</text>
</comment>
<dbReference type="STRING" id="3818.A0A444XD36"/>
<dbReference type="InterPro" id="IPR038765">
    <property type="entry name" value="Papain-like_cys_pep_sf"/>
</dbReference>
<gene>
    <name evidence="8" type="ORF">Ahy_B09g095149</name>
</gene>
<dbReference type="PANTHER" id="PTHR37763:SF1">
    <property type="entry name" value="EXOSOME COMPLEX EXONUCLEASE"/>
    <property type="match status" value="1"/>
</dbReference>
<evidence type="ECO:0000256" key="2">
    <source>
        <dbReference type="ARBA" id="ARBA00022670"/>
    </source>
</evidence>
<evidence type="ECO:0000259" key="7">
    <source>
        <dbReference type="Pfam" id="PF23622"/>
    </source>
</evidence>
<organism evidence="8 9">
    <name type="scientific">Arachis hypogaea</name>
    <name type="common">Peanut</name>
    <dbReference type="NCBI Taxonomy" id="3818"/>
    <lineage>
        <taxon>Eukaryota</taxon>
        <taxon>Viridiplantae</taxon>
        <taxon>Streptophyta</taxon>
        <taxon>Embryophyta</taxon>
        <taxon>Tracheophyta</taxon>
        <taxon>Spermatophyta</taxon>
        <taxon>Magnoliopsida</taxon>
        <taxon>eudicotyledons</taxon>
        <taxon>Gunneridae</taxon>
        <taxon>Pentapetalae</taxon>
        <taxon>rosids</taxon>
        <taxon>fabids</taxon>
        <taxon>Fabales</taxon>
        <taxon>Fabaceae</taxon>
        <taxon>Papilionoideae</taxon>
        <taxon>50 kb inversion clade</taxon>
        <taxon>dalbergioids sensu lato</taxon>
        <taxon>Dalbergieae</taxon>
        <taxon>Pterocarpus clade</taxon>
        <taxon>Arachis</taxon>
    </lineage>
</organism>
<evidence type="ECO:0000313" key="9">
    <source>
        <dbReference type="Proteomes" id="UP000289738"/>
    </source>
</evidence>
<feature type="compositionally biased region" description="Basic and acidic residues" evidence="4">
    <location>
        <begin position="898"/>
        <end position="909"/>
    </location>
</feature>
<dbReference type="SUPFAM" id="SSF81383">
    <property type="entry name" value="F-box domain"/>
    <property type="match status" value="1"/>
</dbReference>
<keyword evidence="5" id="KW-0472">Membrane</keyword>
<feature type="region of interest" description="Disordered" evidence="4">
    <location>
        <begin position="943"/>
        <end position="968"/>
    </location>
</feature>
<keyword evidence="3" id="KW-0378">Hydrolase</keyword>
<dbReference type="Pfam" id="PF23622">
    <property type="entry name" value="LRR_At1g61320_AtMIF1"/>
    <property type="match status" value="1"/>
</dbReference>
<feature type="compositionally biased region" description="Low complexity" evidence="4">
    <location>
        <begin position="943"/>
        <end position="958"/>
    </location>
</feature>
<proteinExistence type="inferred from homology"/>
<keyword evidence="2" id="KW-0645">Protease</keyword>
<dbReference type="InterPro" id="IPR003653">
    <property type="entry name" value="Peptidase_C48_C"/>
</dbReference>
<dbReference type="EMBL" id="SDMP01000019">
    <property type="protein sequence ID" value="RYQ87629.1"/>
    <property type="molecule type" value="Genomic_DNA"/>
</dbReference>
<dbReference type="GO" id="GO:0008234">
    <property type="term" value="F:cysteine-type peptidase activity"/>
    <property type="evidence" value="ECO:0007669"/>
    <property type="project" value="InterPro"/>
</dbReference>
<keyword evidence="9" id="KW-1185">Reference proteome</keyword>
<evidence type="ECO:0000256" key="5">
    <source>
        <dbReference type="SAM" id="Phobius"/>
    </source>
</evidence>
<feature type="region of interest" description="Disordered" evidence="4">
    <location>
        <begin position="995"/>
        <end position="1021"/>
    </location>
</feature>
<dbReference type="InterPro" id="IPR032675">
    <property type="entry name" value="LRR_dom_sf"/>
</dbReference>